<protein>
    <submittedName>
        <fullName evidence="1">Uncharacterized protein</fullName>
    </submittedName>
</protein>
<sequence>MPNKVRKQNGRMTKILIMEMMMDKIPIQIKCKQIEYLRQSLEIPSIDKILSSIPLQEDDKLLNIFNADILQTSNPDHSYISRKQIEATLLNYLEKFAVRISDMIELKVDPVDNEDLQFLNIIRFSGLIENIESMLIQKASLEKNMQIDSYSAPTEQLLRIFLLLTNQQQIKNNMSAICATIVFKNVQYLIHCFNNISKQQRTKVKNGDVSQKVTDVKTQQLAQTLEALSKTVSFSQNVVYLTSELQIHKSIPYLIHFNCPAELQCYLCMQIRMTPAIYALQAAAFMIIRFFCSYRKVNNDLTKFHQIRQHSIHHVLQFANEIPLQQDQQTSEKQSIFRSQSRIVKSSLQILRVILLDNQVHYQIEAVFPNIIRSLIKLHNYKLGKGVYQNEEDEDAPEIRLNSRFCLSWIQQHADYQTLIILINENYVGTMTNAISNDYGHEQNSNIQVLDLISNIHYFFTVLHEEIQSNKKNKKFAFFLPDVVFAKQSEEQIEEEGGIEEVELRTNKGNKDQIKKQSAQTMNSVRNLYLDYLNKVQ</sequence>
<evidence type="ECO:0000313" key="2">
    <source>
        <dbReference type="Proteomes" id="UP000324800"/>
    </source>
</evidence>
<evidence type="ECO:0000313" key="1">
    <source>
        <dbReference type="EMBL" id="KAA6383757.1"/>
    </source>
</evidence>
<comment type="caution">
    <text evidence="1">The sequence shown here is derived from an EMBL/GenBank/DDBJ whole genome shotgun (WGS) entry which is preliminary data.</text>
</comment>
<reference evidence="1 2" key="1">
    <citation type="submission" date="2019-03" db="EMBL/GenBank/DDBJ databases">
        <title>Single cell metagenomics reveals metabolic interactions within the superorganism composed of flagellate Streblomastix strix and complex community of Bacteroidetes bacteria on its surface.</title>
        <authorList>
            <person name="Treitli S.C."/>
            <person name="Kolisko M."/>
            <person name="Husnik F."/>
            <person name="Keeling P."/>
            <person name="Hampl V."/>
        </authorList>
    </citation>
    <scope>NUCLEOTIDE SEQUENCE [LARGE SCALE GENOMIC DNA]</scope>
    <source>
        <strain evidence="1">ST1C</strain>
    </source>
</reference>
<gene>
    <name evidence="1" type="ORF">EZS28_020717</name>
</gene>
<accession>A0A5J4VM89</accession>
<proteinExistence type="predicted"/>
<dbReference type="Proteomes" id="UP000324800">
    <property type="component" value="Unassembled WGS sequence"/>
</dbReference>
<name>A0A5J4VM89_9EUKA</name>
<organism evidence="1 2">
    <name type="scientific">Streblomastix strix</name>
    <dbReference type="NCBI Taxonomy" id="222440"/>
    <lineage>
        <taxon>Eukaryota</taxon>
        <taxon>Metamonada</taxon>
        <taxon>Preaxostyla</taxon>
        <taxon>Oxymonadida</taxon>
        <taxon>Streblomastigidae</taxon>
        <taxon>Streblomastix</taxon>
    </lineage>
</organism>
<dbReference type="EMBL" id="SNRW01006090">
    <property type="protein sequence ID" value="KAA6383757.1"/>
    <property type="molecule type" value="Genomic_DNA"/>
</dbReference>
<dbReference type="AlphaFoldDB" id="A0A5J4VM89"/>